<proteinExistence type="predicted"/>
<name>A0A1H9Y9H1_9FIRM</name>
<dbReference type="InterPro" id="IPR021525">
    <property type="entry name" value="DUF3189"/>
</dbReference>
<sequence length="90" mass="10584">MKIVYAYKKNIYAAYRAAYLHLSLNPQLIPKSRRELMRSHENIKPYYLGIDEDLNEIYIASCGRNYTIFQNAMEGIGRIYGEEVQIILIH</sequence>
<accession>A0A1H9Y9H1</accession>
<reference evidence="1 2" key="1">
    <citation type="submission" date="2016-10" db="EMBL/GenBank/DDBJ databases">
        <authorList>
            <person name="de Groot N.N."/>
        </authorList>
    </citation>
    <scope>NUCLEOTIDE SEQUENCE [LARGE SCALE GENOMIC DNA]</scope>
    <source>
        <strain evidence="1 2">DSM 18979</strain>
    </source>
</reference>
<dbReference type="EMBL" id="FOHU01000001">
    <property type="protein sequence ID" value="SES65041.1"/>
    <property type="molecule type" value="Genomic_DNA"/>
</dbReference>
<dbReference type="OrthoDB" id="1956981at2"/>
<keyword evidence="2" id="KW-1185">Reference proteome</keyword>
<dbReference type="AlphaFoldDB" id="A0A1H9Y9H1"/>
<organism evidence="1 2">
    <name type="scientific">Natronincola peptidivorans</name>
    <dbReference type="NCBI Taxonomy" id="426128"/>
    <lineage>
        <taxon>Bacteria</taxon>
        <taxon>Bacillati</taxon>
        <taxon>Bacillota</taxon>
        <taxon>Clostridia</taxon>
        <taxon>Peptostreptococcales</taxon>
        <taxon>Natronincolaceae</taxon>
        <taxon>Natronincola</taxon>
    </lineage>
</organism>
<dbReference type="RefSeq" id="WP_090437761.1">
    <property type="nucleotide sequence ID" value="NZ_FOHU01000001.1"/>
</dbReference>
<protein>
    <submittedName>
        <fullName evidence="1">Uncharacterized protein</fullName>
    </submittedName>
</protein>
<gene>
    <name evidence="1" type="ORF">SAMN05660297_00092</name>
</gene>
<evidence type="ECO:0000313" key="1">
    <source>
        <dbReference type="EMBL" id="SES65041.1"/>
    </source>
</evidence>
<dbReference type="Proteomes" id="UP000199568">
    <property type="component" value="Unassembled WGS sequence"/>
</dbReference>
<evidence type="ECO:0000313" key="2">
    <source>
        <dbReference type="Proteomes" id="UP000199568"/>
    </source>
</evidence>
<dbReference type="Pfam" id="PF11385">
    <property type="entry name" value="DUF3189"/>
    <property type="match status" value="1"/>
</dbReference>
<dbReference type="STRING" id="426128.SAMN05660297_00092"/>